<accession>A0AAD7A8J7</accession>
<protein>
    <submittedName>
        <fullName evidence="1">Uncharacterized protein</fullName>
    </submittedName>
</protein>
<reference evidence="1" key="1">
    <citation type="submission" date="2023-03" db="EMBL/GenBank/DDBJ databases">
        <title>Massive genome expansion in bonnet fungi (Mycena s.s.) driven by repeated elements and novel gene families across ecological guilds.</title>
        <authorList>
            <consortium name="Lawrence Berkeley National Laboratory"/>
            <person name="Harder C.B."/>
            <person name="Miyauchi S."/>
            <person name="Viragh M."/>
            <person name="Kuo A."/>
            <person name="Thoen E."/>
            <person name="Andreopoulos B."/>
            <person name="Lu D."/>
            <person name="Skrede I."/>
            <person name="Drula E."/>
            <person name="Henrissat B."/>
            <person name="Morin E."/>
            <person name="Kohler A."/>
            <person name="Barry K."/>
            <person name="LaButti K."/>
            <person name="Morin E."/>
            <person name="Salamov A."/>
            <person name="Lipzen A."/>
            <person name="Mereny Z."/>
            <person name="Hegedus B."/>
            <person name="Baldrian P."/>
            <person name="Stursova M."/>
            <person name="Weitz H."/>
            <person name="Taylor A."/>
            <person name="Grigoriev I.V."/>
            <person name="Nagy L.G."/>
            <person name="Martin F."/>
            <person name="Kauserud H."/>
        </authorList>
    </citation>
    <scope>NUCLEOTIDE SEQUENCE</scope>
    <source>
        <strain evidence="1">CBHHK002</strain>
    </source>
</reference>
<keyword evidence="2" id="KW-1185">Reference proteome</keyword>
<dbReference type="AlphaFoldDB" id="A0AAD7A8J7"/>
<sequence length="116" mass="12709">MPAEFIFGFLTYWAWSDFTSWNSTWHHTQAAVGTTTAREQVCFNILEVASNEPAVRLGHRTDICFMHESAVSCQIGPIGNGLHGQDGLGPPISGLWQIEVTGGVDPSPGAQRPFFF</sequence>
<gene>
    <name evidence="1" type="ORF">DFH08DRAFT_806157</name>
</gene>
<organism evidence="1 2">
    <name type="scientific">Mycena albidolilacea</name>
    <dbReference type="NCBI Taxonomy" id="1033008"/>
    <lineage>
        <taxon>Eukaryota</taxon>
        <taxon>Fungi</taxon>
        <taxon>Dikarya</taxon>
        <taxon>Basidiomycota</taxon>
        <taxon>Agaricomycotina</taxon>
        <taxon>Agaricomycetes</taxon>
        <taxon>Agaricomycetidae</taxon>
        <taxon>Agaricales</taxon>
        <taxon>Marasmiineae</taxon>
        <taxon>Mycenaceae</taxon>
        <taxon>Mycena</taxon>
    </lineage>
</organism>
<comment type="caution">
    <text evidence="1">The sequence shown here is derived from an EMBL/GenBank/DDBJ whole genome shotgun (WGS) entry which is preliminary data.</text>
</comment>
<dbReference type="Proteomes" id="UP001218218">
    <property type="component" value="Unassembled WGS sequence"/>
</dbReference>
<name>A0AAD7A8J7_9AGAR</name>
<evidence type="ECO:0000313" key="2">
    <source>
        <dbReference type="Proteomes" id="UP001218218"/>
    </source>
</evidence>
<dbReference type="EMBL" id="JARIHO010000013">
    <property type="protein sequence ID" value="KAJ7351433.1"/>
    <property type="molecule type" value="Genomic_DNA"/>
</dbReference>
<proteinExistence type="predicted"/>
<evidence type="ECO:0000313" key="1">
    <source>
        <dbReference type="EMBL" id="KAJ7351433.1"/>
    </source>
</evidence>